<name>A0A2M7BEI9_9BACT</name>
<dbReference type="SUPFAM" id="SSF56053">
    <property type="entry name" value="Ribosomal protein L6"/>
    <property type="match status" value="2"/>
</dbReference>
<dbReference type="PRINTS" id="PR00059">
    <property type="entry name" value="RIBOSOMALL6"/>
</dbReference>
<dbReference type="GO" id="GO:0003735">
    <property type="term" value="F:structural constituent of ribosome"/>
    <property type="evidence" value="ECO:0007669"/>
    <property type="project" value="InterPro"/>
</dbReference>
<dbReference type="InterPro" id="IPR020040">
    <property type="entry name" value="Ribosomal_uL6_a/b-dom"/>
</dbReference>
<dbReference type="PROSITE" id="PS00525">
    <property type="entry name" value="RIBOSOMAL_L6_1"/>
    <property type="match status" value="1"/>
</dbReference>
<dbReference type="InterPro" id="IPR000702">
    <property type="entry name" value="Ribosomal_uL6-like"/>
</dbReference>
<protein>
    <recommendedName>
        <fullName evidence="3 5">50S ribosomal protein L6</fullName>
    </recommendedName>
</protein>
<feature type="domain" description="Large ribosomal subunit protein uL6 alpha-beta" evidence="6">
    <location>
        <begin position="90"/>
        <end position="163"/>
    </location>
</feature>
<evidence type="ECO:0000256" key="4">
    <source>
        <dbReference type="RuleBase" id="RU003869"/>
    </source>
</evidence>
<reference evidence="8" key="1">
    <citation type="submission" date="2017-09" db="EMBL/GenBank/DDBJ databases">
        <title>Depth-based differentiation of microbial function through sediment-hosted aquifers and enrichment of novel symbionts in the deep terrestrial subsurface.</title>
        <authorList>
            <person name="Probst A.J."/>
            <person name="Ladd B."/>
            <person name="Jarett J.K."/>
            <person name="Geller-Mcgrath D.E."/>
            <person name="Sieber C.M.K."/>
            <person name="Emerson J.B."/>
            <person name="Anantharaman K."/>
            <person name="Thomas B.C."/>
            <person name="Malmstrom R."/>
            <person name="Stieglmeier M."/>
            <person name="Klingl A."/>
            <person name="Woyke T."/>
            <person name="Ryan C.M."/>
            <person name="Banfield J.F."/>
        </authorList>
    </citation>
    <scope>NUCLEOTIDE SEQUENCE [LARGE SCALE GENOMIC DNA]</scope>
</reference>
<dbReference type="GO" id="GO:0002181">
    <property type="term" value="P:cytoplasmic translation"/>
    <property type="evidence" value="ECO:0007669"/>
    <property type="project" value="TreeGrafter"/>
</dbReference>
<evidence type="ECO:0000256" key="1">
    <source>
        <dbReference type="ARBA" id="ARBA00022980"/>
    </source>
</evidence>
<dbReference type="GO" id="GO:0019843">
    <property type="term" value="F:rRNA binding"/>
    <property type="evidence" value="ECO:0007669"/>
    <property type="project" value="UniProtKB-KW"/>
</dbReference>
<evidence type="ECO:0000256" key="3">
    <source>
        <dbReference type="ARBA" id="ARBA00035454"/>
    </source>
</evidence>
<dbReference type="Pfam" id="PF00347">
    <property type="entry name" value="Ribosomal_L6"/>
    <property type="match status" value="2"/>
</dbReference>
<organism evidence="7 8">
    <name type="scientific">Candidatus Shapirobacteria bacterium CG03_land_8_20_14_0_80_39_12</name>
    <dbReference type="NCBI Taxonomy" id="1974879"/>
    <lineage>
        <taxon>Bacteria</taxon>
        <taxon>Candidatus Shapironibacteriota</taxon>
    </lineage>
</organism>
<dbReference type="InterPro" id="IPR036789">
    <property type="entry name" value="Ribosomal_uL6-like_a/b-dom_sf"/>
</dbReference>
<dbReference type="EMBL" id="PEVC01000019">
    <property type="protein sequence ID" value="PIV01552.1"/>
    <property type="molecule type" value="Genomic_DNA"/>
</dbReference>
<comment type="caution">
    <text evidence="7">The sequence shown here is derived from an EMBL/GenBank/DDBJ whole genome shotgun (WGS) entry which is preliminary data.</text>
</comment>
<accession>A0A2M7BEI9</accession>
<dbReference type="PANTHER" id="PTHR11655:SF14">
    <property type="entry name" value="LARGE RIBOSOMAL SUBUNIT PROTEIN UL6M"/>
    <property type="match status" value="1"/>
</dbReference>
<dbReference type="Proteomes" id="UP000229631">
    <property type="component" value="Unassembled WGS sequence"/>
</dbReference>
<dbReference type="PANTHER" id="PTHR11655">
    <property type="entry name" value="60S/50S RIBOSOMAL PROTEIN L6/L9"/>
    <property type="match status" value="1"/>
</dbReference>
<keyword evidence="5" id="KW-0699">rRNA-binding</keyword>
<dbReference type="InterPro" id="IPR019906">
    <property type="entry name" value="Ribosomal_uL6_bac-type"/>
</dbReference>
<evidence type="ECO:0000259" key="6">
    <source>
        <dbReference type="Pfam" id="PF00347"/>
    </source>
</evidence>
<gene>
    <name evidence="7" type="ORF">COS54_00955</name>
</gene>
<feature type="domain" description="Large ribosomal subunit protein uL6 alpha-beta" evidence="6">
    <location>
        <begin position="22"/>
        <end position="82"/>
    </location>
</feature>
<comment type="similarity">
    <text evidence="4">Belongs to the universal ribosomal protein uL6 family.</text>
</comment>
<keyword evidence="5" id="KW-0694">RNA-binding</keyword>
<dbReference type="Gene3D" id="3.90.930.12">
    <property type="entry name" value="Ribosomal protein L6, alpha-beta domain"/>
    <property type="match status" value="2"/>
</dbReference>
<proteinExistence type="inferred from homology"/>
<evidence type="ECO:0000256" key="2">
    <source>
        <dbReference type="ARBA" id="ARBA00023274"/>
    </source>
</evidence>
<evidence type="ECO:0000313" key="7">
    <source>
        <dbReference type="EMBL" id="PIV01552.1"/>
    </source>
</evidence>
<keyword evidence="1 4" id="KW-0689">Ribosomal protein</keyword>
<evidence type="ECO:0000256" key="5">
    <source>
        <dbReference type="RuleBase" id="RU003870"/>
    </source>
</evidence>
<comment type="function">
    <text evidence="5">This protein binds to the 23S rRNA, and is important in its secondary structure. It is located near the subunit interface in the base of the L7/L12 stalk, and near the tRNA binding site of the peptidyltransferase center.</text>
</comment>
<dbReference type="AlphaFoldDB" id="A0A2M7BEI9"/>
<dbReference type="GO" id="GO:0022625">
    <property type="term" value="C:cytosolic large ribosomal subunit"/>
    <property type="evidence" value="ECO:0007669"/>
    <property type="project" value="TreeGrafter"/>
</dbReference>
<evidence type="ECO:0000313" key="8">
    <source>
        <dbReference type="Proteomes" id="UP000229631"/>
    </source>
</evidence>
<dbReference type="PIRSF" id="PIRSF002162">
    <property type="entry name" value="Ribosomal_L6"/>
    <property type="match status" value="1"/>
</dbReference>
<dbReference type="InterPro" id="IPR002358">
    <property type="entry name" value="Ribosomal_uL6_CS"/>
</dbReference>
<keyword evidence="2 4" id="KW-0687">Ribonucleoprotein</keyword>
<sequence>MSKIGVKPIIVKEGNTITREEGQIVVRGPLGEVRLSVPEGIKTEIGEGKVQISRFSETRKNKSSHGTLARLIANALSGTRDGFSKVLEVVGTGFRAQMEGTDLVLALGFSHLVRFPSPEGIKIEVIEGKIKIFGVDKELVARTASNIKKIKKPDAYKGKGILYQGEKLKLKPGKAAAKAGPGGAAAGGK</sequence>